<evidence type="ECO:0000256" key="5">
    <source>
        <dbReference type="SAM" id="SignalP"/>
    </source>
</evidence>
<evidence type="ECO:0000259" key="6">
    <source>
        <dbReference type="SMART" id="SM00062"/>
    </source>
</evidence>
<evidence type="ECO:0000259" key="7">
    <source>
        <dbReference type="SMART" id="SM00079"/>
    </source>
</evidence>
<dbReference type="AlphaFoldDB" id="A0A367V5Z9"/>
<dbReference type="InterPro" id="IPR001320">
    <property type="entry name" value="Iontro_rcpt_C"/>
</dbReference>
<gene>
    <name evidence="8" type="ORF">TH6_16325</name>
</gene>
<comment type="caution">
    <text evidence="8">The sequence shown here is derived from an EMBL/GenBank/DDBJ whole genome shotgun (WGS) entry which is preliminary data.</text>
</comment>
<comment type="similarity">
    <text evidence="2 4">Belongs to the bacterial solute-binding protein 3 family.</text>
</comment>
<organism evidence="8 9">
    <name type="scientific">Thalassospira profundimaris</name>
    <dbReference type="NCBI Taxonomy" id="502049"/>
    <lineage>
        <taxon>Bacteria</taxon>
        <taxon>Pseudomonadati</taxon>
        <taxon>Pseudomonadota</taxon>
        <taxon>Alphaproteobacteria</taxon>
        <taxon>Rhodospirillales</taxon>
        <taxon>Thalassospiraceae</taxon>
        <taxon>Thalassospira</taxon>
    </lineage>
</organism>
<dbReference type="SUPFAM" id="SSF53850">
    <property type="entry name" value="Periplasmic binding protein-like II"/>
    <property type="match status" value="1"/>
</dbReference>
<evidence type="ECO:0000256" key="3">
    <source>
        <dbReference type="ARBA" id="ARBA00022729"/>
    </source>
</evidence>
<dbReference type="SMART" id="SM00079">
    <property type="entry name" value="PBPe"/>
    <property type="match status" value="1"/>
</dbReference>
<evidence type="ECO:0000313" key="8">
    <source>
        <dbReference type="EMBL" id="RCK20615.1"/>
    </source>
</evidence>
<evidence type="ECO:0000313" key="9">
    <source>
        <dbReference type="Proteomes" id="UP000253061"/>
    </source>
</evidence>
<dbReference type="InterPro" id="IPR018313">
    <property type="entry name" value="SBP_3_CS"/>
</dbReference>
<feature type="domain" description="Ionotropic glutamate receptor C-terminal" evidence="7">
    <location>
        <begin position="28"/>
        <end position="259"/>
    </location>
</feature>
<evidence type="ECO:0000256" key="1">
    <source>
        <dbReference type="ARBA" id="ARBA00004196"/>
    </source>
</evidence>
<feature type="chain" id="PRO_5017066346" evidence="5">
    <location>
        <begin position="25"/>
        <end position="265"/>
    </location>
</feature>
<dbReference type="SMART" id="SM00062">
    <property type="entry name" value="PBPb"/>
    <property type="match status" value="1"/>
</dbReference>
<accession>A0A367V5Z9</accession>
<dbReference type="GO" id="GO:0015276">
    <property type="term" value="F:ligand-gated monoatomic ion channel activity"/>
    <property type="evidence" value="ECO:0007669"/>
    <property type="project" value="InterPro"/>
</dbReference>
<feature type="domain" description="Solute-binding protein family 3/N-terminal" evidence="6">
    <location>
        <begin position="28"/>
        <end position="260"/>
    </location>
</feature>
<dbReference type="GO" id="GO:0030313">
    <property type="term" value="C:cell envelope"/>
    <property type="evidence" value="ECO:0007669"/>
    <property type="project" value="UniProtKB-SubCell"/>
</dbReference>
<dbReference type="PANTHER" id="PTHR35936">
    <property type="entry name" value="MEMBRANE-BOUND LYTIC MUREIN TRANSGLYCOSYLASE F"/>
    <property type="match status" value="1"/>
</dbReference>
<dbReference type="PROSITE" id="PS01039">
    <property type="entry name" value="SBP_BACTERIAL_3"/>
    <property type="match status" value="1"/>
</dbReference>
<name>A0A367V5Z9_9PROT</name>
<feature type="signal peptide" evidence="5">
    <location>
        <begin position="1"/>
        <end position="24"/>
    </location>
</feature>
<reference evidence="8 9" key="1">
    <citation type="submission" date="2014-07" db="EMBL/GenBank/DDBJ databases">
        <title>Draft genome sequence of Thalassospira profundimaris R8-17.</title>
        <authorList>
            <person name="Lai Q."/>
            <person name="Shao Z."/>
        </authorList>
    </citation>
    <scope>NUCLEOTIDE SEQUENCE [LARGE SCALE GENOMIC DNA]</scope>
    <source>
        <strain evidence="8 9">R8-17</strain>
    </source>
</reference>
<proteinExistence type="inferred from homology"/>
<dbReference type="PANTHER" id="PTHR35936:SF17">
    <property type="entry name" value="ARGININE-BINDING EXTRACELLULAR PROTEIN ARTP"/>
    <property type="match status" value="1"/>
</dbReference>
<dbReference type="Proteomes" id="UP000253061">
    <property type="component" value="Unassembled WGS sequence"/>
</dbReference>
<evidence type="ECO:0000256" key="4">
    <source>
        <dbReference type="RuleBase" id="RU003744"/>
    </source>
</evidence>
<comment type="subcellular location">
    <subcellularLocation>
        <location evidence="1">Cell envelope</location>
    </subcellularLocation>
</comment>
<dbReference type="RefSeq" id="WP_062954889.1">
    <property type="nucleotide sequence ID" value="NZ_JPWB01000007.1"/>
</dbReference>
<dbReference type="Pfam" id="PF00497">
    <property type="entry name" value="SBP_bac_3"/>
    <property type="match status" value="1"/>
</dbReference>
<sequence>MKNWIKVASAAAVGIALSASAANADWDKVVVATEGAYPPFNMMDDNGNLIGFDVDFANKLCETANVECEIVAQDWDGMIPGLLAKKYDAIIAQMSITEERKRSIDFSNYYSNTPAVFVGKDGMSITAYKDGEVIEDALDGMVIGVQRSTTHANFLEDNFMDTEIRMYGTQDEALLDLTAGRIDATLADSGTLEAWVNSEEGEGYGFVSNQFAPSEWFGEGAGIGIRKEDQDLKEIFNKALAEMLENGSYEELNKKYFPAIDLHPN</sequence>
<dbReference type="InterPro" id="IPR001638">
    <property type="entry name" value="Solute-binding_3/MltF_N"/>
</dbReference>
<protein>
    <submittedName>
        <fullName evidence="8">Nickel transporter</fullName>
    </submittedName>
</protein>
<dbReference type="Gene3D" id="3.40.190.10">
    <property type="entry name" value="Periplasmic binding protein-like II"/>
    <property type="match status" value="2"/>
</dbReference>
<dbReference type="GO" id="GO:0016020">
    <property type="term" value="C:membrane"/>
    <property type="evidence" value="ECO:0007669"/>
    <property type="project" value="InterPro"/>
</dbReference>
<dbReference type="EMBL" id="JPWB01000007">
    <property type="protein sequence ID" value="RCK20615.1"/>
    <property type="molecule type" value="Genomic_DNA"/>
</dbReference>
<evidence type="ECO:0000256" key="2">
    <source>
        <dbReference type="ARBA" id="ARBA00010333"/>
    </source>
</evidence>
<keyword evidence="3 5" id="KW-0732">Signal</keyword>